<keyword evidence="4" id="KW-0050">Antiport</keyword>
<feature type="transmembrane region" description="Helical" evidence="11">
    <location>
        <begin position="230"/>
        <end position="248"/>
    </location>
</feature>
<sequence>MEFVYFVILIVSALLGGQVATKLGLSNVVGQLIAGILVGPALLNFVPSLHSIHVVGEWGVLLLMLNAGLETDVAELKHNMKAASYAAVLGVVFPLIAFPVMALLFGVKWDTAIFWGIVFAATSVSITLAVLNEQGKLTSTAGSVILGAAVLDDIIALLLVAAYSVFLGGSGLGISSIMPLVAFGLGLLMRRWSKSDEFLDWSNKIGTWTLFPIFFGSIGLMISFDNFMKEAIFLVILTILAVGTKYYGAGLGARMAGINAVDSRAVGAGMVSRGEMALVIVQIGLSAEIISHQEFSSFVIVVILSTIIAPIMLRPLLDKVTD</sequence>
<dbReference type="RefSeq" id="WP_057787404.1">
    <property type="nucleotide sequence ID" value="NZ_JQCD01000024.1"/>
</dbReference>
<dbReference type="InterPro" id="IPR038770">
    <property type="entry name" value="Na+/solute_symporter_sf"/>
</dbReference>
<feature type="transmembrane region" description="Helical" evidence="11">
    <location>
        <begin position="143"/>
        <end position="166"/>
    </location>
</feature>
<protein>
    <submittedName>
        <fullName evidence="13">Na H antiporter</fullName>
    </submittedName>
</protein>
<reference evidence="13 14" key="1">
    <citation type="journal article" date="2015" name="Genome Announc.">
        <title>Expanding the biotechnology potential of lactobacilli through comparative genomics of 213 strains and associated genera.</title>
        <authorList>
            <person name="Sun Z."/>
            <person name="Harris H.M."/>
            <person name="McCann A."/>
            <person name="Guo C."/>
            <person name="Argimon S."/>
            <person name="Zhang W."/>
            <person name="Yang X."/>
            <person name="Jeffery I.B."/>
            <person name="Cooney J.C."/>
            <person name="Kagawa T.F."/>
            <person name="Liu W."/>
            <person name="Song Y."/>
            <person name="Salvetti E."/>
            <person name="Wrobel A."/>
            <person name="Rasinkangas P."/>
            <person name="Parkhill J."/>
            <person name="Rea M.C."/>
            <person name="O'Sullivan O."/>
            <person name="Ritari J."/>
            <person name="Douillard F.P."/>
            <person name="Paul Ross R."/>
            <person name="Yang R."/>
            <person name="Briner A.E."/>
            <person name="Felis G.E."/>
            <person name="de Vos W.M."/>
            <person name="Barrangou R."/>
            <person name="Klaenhammer T.R."/>
            <person name="Caufield P.W."/>
            <person name="Cui Y."/>
            <person name="Zhang H."/>
            <person name="O'Toole P.W."/>
        </authorList>
    </citation>
    <scope>NUCLEOTIDE SEQUENCE [LARGE SCALE GENOMIC DNA]</scope>
    <source>
        <strain evidence="13 14">DSM 20014</strain>
    </source>
</reference>
<dbReference type="PANTHER" id="PTHR43562:SF3">
    <property type="entry name" value="SODIUM ION_PROTON EXCHANGER (EUROFUNG)"/>
    <property type="match status" value="1"/>
</dbReference>
<feature type="transmembrane region" description="Helical" evidence="11">
    <location>
        <begin position="172"/>
        <end position="193"/>
    </location>
</feature>
<keyword evidence="8" id="KW-0406">Ion transport</keyword>
<comment type="subcellular location">
    <subcellularLocation>
        <location evidence="1">Membrane</location>
        <topology evidence="1">Multi-pass membrane protein</topology>
    </subcellularLocation>
</comment>
<dbReference type="Gene3D" id="1.20.1530.20">
    <property type="match status" value="1"/>
</dbReference>
<organism evidence="13 14">
    <name type="scientific">Weissella minor</name>
    <dbReference type="NCBI Taxonomy" id="1620"/>
    <lineage>
        <taxon>Bacteria</taxon>
        <taxon>Bacillati</taxon>
        <taxon>Bacillota</taxon>
        <taxon>Bacilli</taxon>
        <taxon>Lactobacillales</taxon>
        <taxon>Lactobacillaceae</taxon>
        <taxon>Weissella</taxon>
    </lineage>
</organism>
<keyword evidence="6 11" id="KW-1133">Transmembrane helix</keyword>
<keyword evidence="10" id="KW-0739">Sodium transport</keyword>
<keyword evidence="7" id="KW-0915">Sodium</keyword>
<proteinExistence type="inferred from homology"/>
<dbReference type="GO" id="GO:1902600">
    <property type="term" value="P:proton transmembrane transport"/>
    <property type="evidence" value="ECO:0007669"/>
    <property type="project" value="InterPro"/>
</dbReference>
<comment type="caution">
    <text evidence="13">The sequence shown here is derived from an EMBL/GenBank/DDBJ whole genome shotgun (WGS) entry which is preliminary data.</text>
</comment>
<dbReference type="EMBL" id="JQCD01000024">
    <property type="protein sequence ID" value="KRN76749.1"/>
    <property type="molecule type" value="Genomic_DNA"/>
</dbReference>
<keyword evidence="3" id="KW-0813">Transport</keyword>
<evidence type="ECO:0000259" key="12">
    <source>
        <dbReference type="Pfam" id="PF00999"/>
    </source>
</evidence>
<evidence type="ECO:0000256" key="9">
    <source>
        <dbReference type="ARBA" id="ARBA00023136"/>
    </source>
</evidence>
<dbReference type="Proteomes" id="UP000051673">
    <property type="component" value="Unassembled WGS sequence"/>
</dbReference>
<comment type="similarity">
    <text evidence="2">Belongs to the monovalent cation:proton antiporter 2 (CPA2) transporter (TC 2.A.37) family.</text>
</comment>
<dbReference type="PANTHER" id="PTHR43562">
    <property type="entry name" value="NAPA-TYPE SODIUM/HYDROGEN ANTIPORTER"/>
    <property type="match status" value="1"/>
</dbReference>
<feature type="transmembrane region" description="Helical" evidence="11">
    <location>
        <begin position="205"/>
        <end position="224"/>
    </location>
</feature>
<evidence type="ECO:0000256" key="4">
    <source>
        <dbReference type="ARBA" id="ARBA00022449"/>
    </source>
</evidence>
<evidence type="ECO:0000256" key="3">
    <source>
        <dbReference type="ARBA" id="ARBA00022448"/>
    </source>
</evidence>
<dbReference type="PATRIC" id="fig|1620.3.peg.259"/>
<evidence type="ECO:0000256" key="1">
    <source>
        <dbReference type="ARBA" id="ARBA00004141"/>
    </source>
</evidence>
<accession>A0A0R2JRJ5</accession>
<dbReference type="STRING" id="1620.IV67_GL000254"/>
<evidence type="ECO:0000256" key="2">
    <source>
        <dbReference type="ARBA" id="ARBA00005551"/>
    </source>
</evidence>
<evidence type="ECO:0000256" key="7">
    <source>
        <dbReference type="ARBA" id="ARBA00023053"/>
    </source>
</evidence>
<dbReference type="OrthoDB" id="9793589at2"/>
<feature type="transmembrane region" description="Helical" evidence="11">
    <location>
        <begin position="85"/>
        <end position="106"/>
    </location>
</feature>
<dbReference type="GO" id="GO:0015297">
    <property type="term" value="F:antiporter activity"/>
    <property type="evidence" value="ECO:0007669"/>
    <property type="project" value="UniProtKB-KW"/>
</dbReference>
<dbReference type="AlphaFoldDB" id="A0A0R2JRJ5"/>
<evidence type="ECO:0000256" key="11">
    <source>
        <dbReference type="SAM" id="Phobius"/>
    </source>
</evidence>
<keyword evidence="9 11" id="KW-0472">Membrane</keyword>
<dbReference type="Pfam" id="PF00999">
    <property type="entry name" value="Na_H_Exchanger"/>
    <property type="match status" value="1"/>
</dbReference>
<evidence type="ECO:0000256" key="10">
    <source>
        <dbReference type="ARBA" id="ARBA00023201"/>
    </source>
</evidence>
<dbReference type="InterPro" id="IPR006153">
    <property type="entry name" value="Cation/H_exchanger_TM"/>
</dbReference>
<dbReference type="GO" id="GO:0016020">
    <property type="term" value="C:membrane"/>
    <property type="evidence" value="ECO:0007669"/>
    <property type="project" value="UniProtKB-SubCell"/>
</dbReference>
<evidence type="ECO:0000256" key="8">
    <source>
        <dbReference type="ARBA" id="ARBA00023065"/>
    </source>
</evidence>
<keyword evidence="14" id="KW-1185">Reference proteome</keyword>
<keyword evidence="5 11" id="KW-0812">Transmembrane</keyword>
<dbReference type="GO" id="GO:0006814">
    <property type="term" value="P:sodium ion transport"/>
    <property type="evidence" value="ECO:0007669"/>
    <property type="project" value="UniProtKB-KW"/>
</dbReference>
<feature type="domain" description="Cation/H+ exchanger transmembrane" evidence="12">
    <location>
        <begin position="10"/>
        <end position="189"/>
    </location>
</feature>
<name>A0A0R2JRJ5_9LACO</name>
<feature type="transmembrane region" description="Helical" evidence="11">
    <location>
        <begin position="44"/>
        <end position="65"/>
    </location>
</feature>
<evidence type="ECO:0000313" key="13">
    <source>
        <dbReference type="EMBL" id="KRN76749.1"/>
    </source>
</evidence>
<evidence type="ECO:0000313" key="14">
    <source>
        <dbReference type="Proteomes" id="UP000051673"/>
    </source>
</evidence>
<evidence type="ECO:0000256" key="6">
    <source>
        <dbReference type="ARBA" id="ARBA00022989"/>
    </source>
</evidence>
<evidence type="ECO:0000256" key="5">
    <source>
        <dbReference type="ARBA" id="ARBA00022692"/>
    </source>
</evidence>
<gene>
    <name evidence="13" type="ORF">IV67_GL000254</name>
</gene>
<feature type="transmembrane region" description="Helical" evidence="11">
    <location>
        <begin position="112"/>
        <end position="131"/>
    </location>
</feature>
<feature type="transmembrane region" description="Helical" evidence="11">
    <location>
        <begin position="295"/>
        <end position="313"/>
    </location>
</feature>